<organism evidence="1 2">
    <name type="scientific">Vicia faba</name>
    <name type="common">Broad bean</name>
    <name type="synonym">Faba vulgaris</name>
    <dbReference type="NCBI Taxonomy" id="3906"/>
    <lineage>
        <taxon>Eukaryota</taxon>
        <taxon>Viridiplantae</taxon>
        <taxon>Streptophyta</taxon>
        <taxon>Embryophyta</taxon>
        <taxon>Tracheophyta</taxon>
        <taxon>Spermatophyta</taxon>
        <taxon>Magnoliopsida</taxon>
        <taxon>eudicotyledons</taxon>
        <taxon>Gunneridae</taxon>
        <taxon>Pentapetalae</taxon>
        <taxon>rosids</taxon>
        <taxon>fabids</taxon>
        <taxon>Fabales</taxon>
        <taxon>Fabaceae</taxon>
        <taxon>Papilionoideae</taxon>
        <taxon>50 kb inversion clade</taxon>
        <taxon>NPAAA clade</taxon>
        <taxon>Hologalegina</taxon>
        <taxon>IRL clade</taxon>
        <taxon>Fabeae</taxon>
        <taxon>Vicia</taxon>
    </lineage>
</organism>
<reference evidence="1 2" key="1">
    <citation type="submission" date="2023-01" db="EMBL/GenBank/DDBJ databases">
        <authorList>
            <person name="Kreplak J."/>
        </authorList>
    </citation>
    <scope>NUCLEOTIDE SEQUENCE [LARGE SCALE GENOMIC DNA]</scope>
</reference>
<keyword evidence="2" id="KW-1185">Reference proteome</keyword>
<dbReference type="AlphaFoldDB" id="A0AAV0Z7H2"/>
<dbReference type="EMBL" id="OX451735">
    <property type="protein sequence ID" value="CAI8593344.1"/>
    <property type="molecule type" value="Genomic_DNA"/>
</dbReference>
<accession>A0AAV0Z7H2</accession>
<proteinExistence type="predicted"/>
<protein>
    <submittedName>
        <fullName evidence="1">Uncharacterized protein</fullName>
    </submittedName>
</protein>
<dbReference type="Proteomes" id="UP001157006">
    <property type="component" value="Chromosome 1S"/>
</dbReference>
<name>A0AAV0Z7H2_VICFA</name>
<evidence type="ECO:0000313" key="2">
    <source>
        <dbReference type="Proteomes" id="UP001157006"/>
    </source>
</evidence>
<sequence length="117" mass="12741">MVEYSEGQIWLSAGPSLYCLSSLKNSSVVDLGVWEEDCWYWGNLGILVEEGSEEAVLLNSLRNLLASVAPDIAKADPIQWNPNSVNGFTVSSCYGSLNGQEVSQIDDGEKVEALEKI</sequence>
<gene>
    <name evidence="1" type="ORF">VFH_I086760</name>
</gene>
<evidence type="ECO:0000313" key="1">
    <source>
        <dbReference type="EMBL" id="CAI8593344.1"/>
    </source>
</evidence>